<dbReference type="Pfam" id="PF20136">
    <property type="entry name" value="DUF6526"/>
    <property type="match status" value="1"/>
</dbReference>
<protein>
    <recommendedName>
        <fullName evidence="4">ABC transporter permease</fullName>
    </recommendedName>
</protein>
<dbReference type="EMBL" id="JAUSSU010000012">
    <property type="protein sequence ID" value="MDQ0115652.1"/>
    <property type="molecule type" value="Genomic_DNA"/>
</dbReference>
<sequence length="144" mass="16460">MKPQNYSNYMRTIPAFHYFLVPLGLATSAASIAYLFVAERSWETLFTSLIAVSLSLMAVMTMVFARMFACKAQDRAIRAEENLRHFVLTGKRLDPRLNMSQIIALRFASDDEFLSLCERGAETDMASDDIKRSIQSWKADYDRV</sequence>
<dbReference type="Proteomes" id="UP001229346">
    <property type="component" value="Unassembled WGS sequence"/>
</dbReference>
<organism evidence="2 3">
    <name type="scientific">Paenibacillus harenae</name>
    <dbReference type="NCBI Taxonomy" id="306543"/>
    <lineage>
        <taxon>Bacteria</taxon>
        <taxon>Bacillati</taxon>
        <taxon>Bacillota</taxon>
        <taxon>Bacilli</taxon>
        <taxon>Bacillales</taxon>
        <taxon>Paenibacillaceae</taxon>
        <taxon>Paenibacillus</taxon>
    </lineage>
</organism>
<dbReference type="RefSeq" id="WP_307207478.1">
    <property type="nucleotide sequence ID" value="NZ_JAUSST010000009.1"/>
</dbReference>
<feature type="transmembrane region" description="Helical" evidence="1">
    <location>
        <begin position="12"/>
        <end position="37"/>
    </location>
</feature>
<gene>
    <name evidence="2" type="ORF">J2T15_005119</name>
</gene>
<reference evidence="2 3" key="1">
    <citation type="submission" date="2023-07" db="EMBL/GenBank/DDBJ databases">
        <title>Sorghum-associated microbial communities from plants grown in Nebraska, USA.</title>
        <authorList>
            <person name="Schachtman D."/>
        </authorList>
    </citation>
    <scope>NUCLEOTIDE SEQUENCE [LARGE SCALE GENOMIC DNA]</scope>
    <source>
        <strain evidence="2 3">CC482</strain>
    </source>
</reference>
<evidence type="ECO:0000313" key="3">
    <source>
        <dbReference type="Proteomes" id="UP001229346"/>
    </source>
</evidence>
<evidence type="ECO:0000313" key="2">
    <source>
        <dbReference type="EMBL" id="MDQ0115652.1"/>
    </source>
</evidence>
<keyword evidence="1" id="KW-0472">Membrane</keyword>
<comment type="caution">
    <text evidence="2">The sequence shown here is derived from an EMBL/GenBank/DDBJ whole genome shotgun (WGS) entry which is preliminary data.</text>
</comment>
<evidence type="ECO:0008006" key="4">
    <source>
        <dbReference type="Google" id="ProtNLM"/>
    </source>
</evidence>
<proteinExistence type="predicted"/>
<dbReference type="InterPro" id="IPR045385">
    <property type="entry name" value="DUF6526"/>
</dbReference>
<keyword evidence="1" id="KW-1133">Transmembrane helix</keyword>
<feature type="transmembrane region" description="Helical" evidence="1">
    <location>
        <begin position="49"/>
        <end position="69"/>
    </location>
</feature>
<keyword evidence="1" id="KW-0812">Transmembrane</keyword>
<keyword evidence="3" id="KW-1185">Reference proteome</keyword>
<evidence type="ECO:0000256" key="1">
    <source>
        <dbReference type="SAM" id="Phobius"/>
    </source>
</evidence>
<accession>A0ABT9U7M9</accession>
<name>A0ABT9U7M9_PAEHA</name>